<keyword evidence="1" id="KW-0812">Transmembrane</keyword>
<evidence type="ECO:0000313" key="2">
    <source>
        <dbReference type="EMBL" id="KAF9510470.1"/>
    </source>
</evidence>
<dbReference type="OrthoDB" id="440424at2759"/>
<feature type="transmembrane region" description="Helical" evidence="1">
    <location>
        <begin position="81"/>
        <end position="102"/>
    </location>
</feature>
<keyword evidence="3" id="KW-1185">Reference proteome</keyword>
<dbReference type="InterPro" id="IPR038213">
    <property type="entry name" value="IFI6/IFI27-like_sf"/>
</dbReference>
<reference evidence="2" key="1">
    <citation type="journal article" date="2020" name="Nat. Commun.">
        <title>Large-scale genome sequencing of mycorrhizal fungi provides insights into the early evolution of symbiotic traits.</title>
        <authorList>
            <person name="Miyauchi S."/>
            <person name="Kiss E."/>
            <person name="Kuo A."/>
            <person name="Drula E."/>
            <person name="Kohler A."/>
            <person name="Sanchez-Garcia M."/>
            <person name="Morin E."/>
            <person name="Andreopoulos B."/>
            <person name="Barry K.W."/>
            <person name="Bonito G."/>
            <person name="Buee M."/>
            <person name="Carver A."/>
            <person name="Chen C."/>
            <person name="Cichocki N."/>
            <person name="Clum A."/>
            <person name="Culley D."/>
            <person name="Crous P.W."/>
            <person name="Fauchery L."/>
            <person name="Girlanda M."/>
            <person name="Hayes R.D."/>
            <person name="Keri Z."/>
            <person name="LaButti K."/>
            <person name="Lipzen A."/>
            <person name="Lombard V."/>
            <person name="Magnuson J."/>
            <person name="Maillard F."/>
            <person name="Murat C."/>
            <person name="Nolan M."/>
            <person name="Ohm R.A."/>
            <person name="Pangilinan J."/>
            <person name="Pereira M.F."/>
            <person name="Perotto S."/>
            <person name="Peter M."/>
            <person name="Pfister S."/>
            <person name="Riley R."/>
            <person name="Sitrit Y."/>
            <person name="Stielow J.B."/>
            <person name="Szollosi G."/>
            <person name="Zifcakova L."/>
            <person name="Stursova M."/>
            <person name="Spatafora J.W."/>
            <person name="Tedersoo L."/>
            <person name="Vaario L.M."/>
            <person name="Yamada A."/>
            <person name="Yan M."/>
            <person name="Wang P."/>
            <person name="Xu J."/>
            <person name="Bruns T."/>
            <person name="Baldrian P."/>
            <person name="Vilgalys R."/>
            <person name="Dunand C."/>
            <person name="Henrissat B."/>
            <person name="Grigoriev I.V."/>
            <person name="Hibbett D."/>
            <person name="Nagy L.G."/>
            <person name="Martin F.M."/>
        </authorList>
    </citation>
    <scope>NUCLEOTIDE SEQUENCE</scope>
    <source>
        <strain evidence="2">UP504</strain>
    </source>
</reference>
<dbReference type="EMBL" id="MU129015">
    <property type="protein sequence ID" value="KAF9510470.1"/>
    <property type="molecule type" value="Genomic_DNA"/>
</dbReference>
<name>A0A9P6AR76_9AGAM</name>
<accession>A0A9P6AR76</accession>
<gene>
    <name evidence="2" type="ORF">BS47DRAFT_1487400</name>
</gene>
<dbReference type="Gene3D" id="6.10.110.10">
    <property type="match status" value="1"/>
</dbReference>
<evidence type="ECO:0000256" key="1">
    <source>
        <dbReference type="SAM" id="Phobius"/>
    </source>
</evidence>
<organism evidence="2 3">
    <name type="scientific">Hydnum rufescens UP504</name>
    <dbReference type="NCBI Taxonomy" id="1448309"/>
    <lineage>
        <taxon>Eukaryota</taxon>
        <taxon>Fungi</taxon>
        <taxon>Dikarya</taxon>
        <taxon>Basidiomycota</taxon>
        <taxon>Agaricomycotina</taxon>
        <taxon>Agaricomycetes</taxon>
        <taxon>Cantharellales</taxon>
        <taxon>Hydnaceae</taxon>
        <taxon>Hydnum</taxon>
    </lineage>
</organism>
<dbReference type="Proteomes" id="UP000886523">
    <property type="component" value="Unassembled WGS sequence"/>
</dbReference>
<evidence type="ECO:0000313" key="3">
    <source>
        <dbReference type="Proteomes" id="UP000886523"/>
    </source>
</evidence>
<feature type="transmembrane region" description="Helical" evidence="1">
    <location>
        <begin position="54"/>
        <end position="74"/>
    </location>
</feature>
<sequence>MVAFTTLAASVGGAVLCGALAPVLAPAVLGIVGFGSGGVVGADTLDFNNPVGSVAAGIQAGIGNVAAGSLFAGAQSVAAGGALPLIGTVISAGIGAVTGVFVPH</sequence>
<keyword evidence="1" id="KW-0472">Membrane</keyword>
<dbReference type="AlphaFoldDB" id="A0A9P6AR76"/>
<comment type="caution">
    <text evidence="2">The sequence shown here is derived from an EMBL/GenBank/DDBJ whole genome shotgun (WGS) entry which is preliminary data.</text>
</comment>
<proteinExistence type="predicted"/>
<protein>
    <submittedName>
        <fullName evidence="2">Uncharacterized protein</fullName>
    </submittedName>
</protein>
<keyword evidence="1" id="KW-1133">Transmembrane helix</keyword>